<keyword evidence="1" id="KW-1133">Transmembrane helix</keyword>
<name>A0A1G2HP67_9BACT</name>
<gene>
    <name evidence="2" type="ORF">A2812_03435</name>
</gene>
<proteinExistence type="predicted"/>
<keyword evidence="1" id="KW-0812">Transmembrane</keyword>
<keyword evidence="1" id="KW-0472">Membrane</keyword>
<evidence type="ECO:0000313" key="3">
    <source>
        <dbReference type="Proteomes" id="UP000177190"/>
    </source>
</evidence>
<dbReference type="AlphaFoldDB" id="A0A1G2HP67"/>
<dbReference type="Proteomes" id="UP000177190">
    <property type="component" value="Unassembled WGS sequence"/>
</dbReference>
<evidence type="ECO:0000313" key="2">
    <source>
        <dbReference type="EMBL" id="OGZ64225.1"/>
    </source>
</evidence>
<sequence>MSKEKNILLILNILLVPTLAAMFFHDPKTLMLDFSFYIDKGWIDLMFWISYFSIPINIFYSVMIFKKEGLKLAATYCSVGIFISLTAGVFVLFWLANLLGIILG</sequence>
<dbReference type="EMBL" id="MHOM01000025">
    <property type="protein sequence ID" value="OGZ64225.1"/>
    <property type="molecule type" value="Genomic_DNA"/>
</dbReference>
<organism evidence="2 3">
    <name type="scientific">Candidatus Staskawiczbacteria bacterium RIFCSPHIGHO2_01_FULL_36_16</name>
    <dbReference type="NCBI Taxonomy" id="1802200"/>
    <lineage>
        <taxon>Bacteria</taxon>
        <taxon>Candidatus Staskawicziibacteriota</taxon>
    </lineage>
</organism>
<protein>
    <submittedName>
        <fullName evidence="2">Uncharacterized protein</fullName>
    </submittedName>
</protein>
<feature type="transmembrane region" description="Helical" evidence="1">
    <location>
        <begin position="7"/>
        <end position="25"/>
    </location>
</feature>
<feature type="transmembrane region" description="Helical" evidence="1">
    <location>
        <begin position="77"/>
        <end position="103"/>
    </location>
</feature>
<reference evidence="2 3" key="1">
    <citation type="journal article" date="2016" name="Nat. Commun.">
        <title>Thousands of microbial genomes shed light on interconnected biogeochemical processes in an aquifer system.</title>
        <authorList>
            <person name="Anantharaman K."/>
            <person name="Brown C.T."/>
            <person name="Hug L.A."/>
            <person name="Sharon I."/>
            <person name="Castelle C.J."/>
            <person name="Probst A.J."/>
            <person name="Thomas B.C."/>
            <person name="Singh A."/>
            <person name="Wilkins M.J."/>
            <person name="Karaoz U."/>
            <person name="Brodie E.L."/>
            <person name="Williams K.H."/>
            <person name="Hubbard S.S."/>
            <person name="Banfield J.F."/>
        </authorList>
    </citation>
    <scope>NUCLEOTIDE SEQUENCE [LARGE SCALE GENOMIC DNA]</scope>
</reference>
<comment type="caution">
    <text evidence="2">The sequence shown here is derived from an EMBL/GenBank/DDBJ whole genome shotgun (WGS) entry which is preliminary data.</text>
</comment>
<feature type="transmembrane region" description="Helical" evidence="1">
    <location>
        <begin position="45"/>
        <end position="65"/>
    </location>
</feature>
<accession>A0A1G2HP67</accession>
<evidence type="ECO:0000256" key="1">
    <source>
        <dbReference type="SAM" id="Phobius"/>
    </source>
</evidence>